<evidence type="ECO:0000256" key="9">
    <source>
        <dbReference type="ARBA" id="ARBA00030390"/>
    </source>
</evidence>
<evidence type="ECO:0000256" key="3">
    <source>
        <dbReference type="ARBA" id="ARBA00022670"/>
    </source>
</evidence>
<dbReference type="EMBL" id="JADBJN010000001">
    <property type="protein sequence ID" value="KAG5684647.1"/>
    <property type="molecule type" value="Genomic_DNA"/>
</dbReference>
<dbReference type="PANTHER" id="PTHR13604:SF0">
    <property type="entry name" value="ABASIC SITE PROCESSING PROTEIN HMCES"/>
    <property type="match status" value="1"/>
</dbReference>
<evidence type="ECO:0000256" key="7">
    <source>
        <dbReference type="ARBA" id="ARBA00023125"/>
    </source>
</evidence>
<evidence type="ECO:0000256" key="1">
    <source>
        <dbReference type="ARBA" id="ARBA00008136"/>
    </source>
</evidence>
<evidence type="ECO:0000256" key="8">
    <source>
        <dbReference type="ARBA" id="ARBA00023239"/>
    </source>
</evidence>
<dbReference type="OrthoDB" id="2111841at2759"/>
<gene>
    <name evidence="12" type="ORF">PVAND_013865</name>
</gene>
<keyword evidence="8" id="KW-0456">Lyase</keyword>
<protein>
    <recommendedName>
        <fullName evidence="2">Abasic site processing protein HMCES</fullName>
    </recommendedName>
    <alternativeName>
        <fullName evidence="9">Embryonic stem cell-specific 5-hydroxymethylcytosine-binding protein</fullName>
    </alternativeName>
    <alternativeName>
        <fullName evidence="10">Peptidase HMCES</fullName>
    </alternativeName>
    <alternativeName>
        <fullName evidence="11">SRAP domain-containing protein 1</fullName>
    </alternativeName>
</protein>
<name>A0A9J6CS11_POLVA</name>
<dbReference type="GO" id="GO:0006508">
    <property type="term" value="P:proteolysis"/>
    <property type="evidence" value="ECO:0007669"/>
    <property type="project" value="UniProtKB-KW"/>
</dbReference>
<sequence length="280" mass="33036">MLARICMTLQPAEICWAVSDSNDPRVKIEFVKEENLGLKYRPSYNISPGEIVPIIISSQHFDADNFFYTIHPALWGFIPRWHKGIYNEHGFNTTNFSSEKMNVSRMYKPAFLKGQRCVLVVEGYYEHKRVPYNLPVKERPIYYIYAKQQKGVKIFDKSTWNYRDINLLYIAGIFDIWTDDTGEEILSFTMLSMDSENDVLSWLHPRRPVILESAYQIYRWLNFNEIEEMRAMQLIKHPNVNSIEWHKVSDCVLNASNKDSKCNKPIETIKYEHKSDDNED</sequence>
<dbReference type="InterPro" id="IPR003738">
    <property type="entry name" value="SRAP"/>
</dbReference>
<dbReference type="Gene3D" id="3.90.1680.10">
    <property type="entry name" value="SOS response associated peptidase-like"/>
    <property type="match status" value="1"/>
</dbReference>
<dbReference type="GO" id="GO:0003697">
    <property type="term" value="F:single-stranded DNA binding"/>
    <property type="evidence" value="ECO:0007669"/>
    <property type="project" value="InterPro"/>
</dbReference>
<evidence type="ECO:0000313" key="13">
    <source>
        <dbReference type="Proteomes" id="UP001107558"/>
    </source>
</evidence>
<evidence type="ECO:0000256" key="6">
    <source>
        <dbReference type="ARBA" id="ARBA00023124"/>
    </source>
</evidence>
<dbReference type="SUPFAM" id="SSF143081">
    <property type="entry name" value="BB1717-like"/>
    <property type="match status" value="1"/>
</dbReference>
<evidence type="ECO:0000256" key="5">
    <source>
        <dbReference type="ARBA" id="ARBA00022801"/>
    </source>
</evidence>
<comment type="caution">
    <text evidence="12">The sequence shown here is derived from an EMBL/GenBank/DDBJ whole genome shotgun (WGS) entry which is preliminary data.</text>
</comment>
<comment type="similarity">
    <text evidence="1">Belongs to the SOS response-associated peptidase family.</text>
</comment>
<dbReference type="Pfam" id="PF02586">
    <property type="entry name" value="SRAP"/>
    <property type="match status" value="1"/>
</dbReference>
<organism evidence="12 13">
    <name type="scientific">Polypedilum vanderplanki</name>
    <name type="common">Sleeping chironomid midge</name>
    <dbReference type="NCBI Taxonomy" id="319348"/>
    <lineage>
        <taxon>Eukaryota</taxon>
        <taxon>Metazoa</taxon>
        <taxon>Ecdysozoa</taxon>
        <taxon>Arthropoda</taxon>
        <taxon>Hexapoda</taxon>
        <taxon>Insecta</taxon>
        <taxon>Pterygota</taxon>
        <taxon>Neoptera</taxon>
        <taxon>Endopterygota</taxon>
        <taxon>Diptera</taxon>
        <taxon>Nematocera</taxon>
        <taxon>Chironomoidea</taxon>
        <taxon>Chironomidae</taxon>
        <taxon>Chironominae</taxon>
        <taxon>Polypedilum</taxon>
        <taxon>Polypedilum</taxon>
    </lineage>
</organism>
<evidence type="ECO:0000256" key="10">
    <source>
        <dbReference type="ARBA" id="ARBA00030898"/>
    </source>
</evidence>
<evidence type="ECO:0000256" key="2">
    <source>
        <dbReference type="ARBA" id="ARBA00015888"/>
    </source>
</evidence>
<reference evidence="12" key="1">
    <citation type="submission" date="2021-03" db="EMBL/GenBank/DDBJ databases">
        <title>Chromosome level genome of the anhydrobiotic midge Polypedilum vanderplanki.</title>
        <authorList>
            <person name="Yoshida Y."/>
            <person name="Kikawada T."/>
            <person name="Gusev O."/>
        </authorList>
    </citation>
    <scope>NUCLEOTIDE SEQUENCE</scope>
    <source>
        <strain evidence="12">NIAS01</strain>
        <tissue evidence="12">Whole body or cell culture</tissue>
    </source>
</reference>
<keyword evidence="6" id="KW-0190">Covalent protein-DNA linkage</keyword>
<dbReference type="GO" id="GO:0008233">
    <property type="term" value="F:peptidase activity"/>
    <property type="evidence" value="ECO:0007669"/>
    <property type="project" value="UniProtKB-KW"/>
</dbReference>
<dbReference type="PANTHER" id="PTHR13604">
    <property type="entry name" value="DC12-RELATED"/>
    <property type="match status" value="1"/>
</dbReference>
<proteinExistence type="inferred from homology"/>
<dbReference type="AlphaFoldDB" id="A0A9J6CS11"/>
<keyword evidence="13" id="KW-1185">Reference proteome</keyword>
<keyword evidence="4" id="KW-0227">DNA damage</keyword>
<keyword evidence="3" id="KW-0645">Protease</keyword>
<dbReference type="Proteomes" id="UP001107558">
    <property type="component" value="Chromosome 1"/>
</dbReference>
<dbReference type="GO" id="GO:0016829">
    <property type="term" value="F:lyase activity"/>
    <property type="evidence" value="ECO:0007669"/>
    <property type="project" value="UniProtKB-KW"/>
</dbReference>
<accession>A0A9J6CS11</accession>
<dbReference type="GO" id="GO:0106300">
    <property type="term" value="P:protein-DNA covalent cross-linking repair"/>
    <property type="evidence" value="ECO:0007669"/>
    <property type="project" value="InterPro"/>
</dbReference>
<dbReference type="InterPro" id="IPR036590">
    <property type="entry name" value="SRAP-like"/>
</dbReference>
<evidence type="ECO:0000256" key="4">
    <source>
        <dbReference type="ARBA" id="ARBA00022763"/>
    </source>
</evidence>
<evidence type="ECO:0000313" key="12">
    <source>
        <dbReference type="EMBL" id="KAG5684647.1"/>
    </source>
</evidence>
<evidence type="ECO:0000256" key="11">
    <source>
        <dbReference type="ARBA" id="ARBA00031130"/>
    </source>
</evidence>
<keyword evidence="5" id="KW-0378">Hydrolase</keyword>
<keyword evidence="7" id="KW-0238">DNA-binding</keyword>